<reference evidence="2" key="1">
    <citation type="submission" date="2020-11" db="EMBL/GenBank/DDBJ databases">
        <authorList>
            <person name="Tran Van P."/>
        </authorList>
    </citation>
    <scope>NUCLEOTIDE SEQUENCE</scope>
</reference>
<dbReference type="AlphaFoldDB" id="A0A7R9PL56"/>
<name>A0A7R9PL56_TIMGE</name>
<accession>A0A7R9PL56</accession>
<organism evidence="2">
    <name type="scientific">Timema genevievae</name>
    <name type="common">Walking stick</name>
    <dbReference type="NCBI Taxonomy" id="629358"/>
    <lineage>
        <taxon>Eukaryota</taxon>
        <taxon>Metazoa</taxon>
        <taxon>Ecdysozoa</taxon>
        <taxon>Arthropoda</taxon>
        <taxon>Hexapoda</taxon>
        <taxon>Insecta</taxon>
        <taxon>Pterygota</taxon>
        <taxon>Neoptera</taxon>
        <taxon>Polyneoptera</taxon>
        <taxon>Phasmatodea</taxon>
        <taxon>Timematodea</taxon>
        <taxon>Timematoidea</taxon>
        <taxon>Timematidae</taxon>
        <taxon>Timema</taxon>
    </lineage>
</organism>
<dbReference type="EMBL" id="OE840609">
    <property type="protein sequence ID" value="CAD7591510.1"/>
    <property type="molecule type" value="Genomic_DNA"/>
</dbReference>
<proteinExistence type="predicted"/>
<sequence>MPLLSTDEVIVNVGVVVVSGVPSPPQSLPGQEQEEPSTPEGRETRSGSEGGESSVSSHVAEGVFPSLPDGALLQLGLLPVNERSIRWVPVMSKISAPALALISRLPLPVDIVCRKLDSLGLMTGIADYNRWTQRFGSVHSPQESHRFVGGRLYTPAEQPCRRRSLPNKGLVL</sequence>
<protein>
    <submittedName>
        <fullName evidence="2">Uncharacterized protein</fullName>
    </submittedName>
</protein>
<evidence type="ECO:0000313" key="2">
    <source>
        <dbReference type="EMBL" id="CAD7591510.1"/>
    </source>
</evidence>
<evidence type="ECO:0000256" key="1">
    <source>
        <dbReference type="SAM" id="MobiDB-lite"/>
    </source>
</evidence>
<gene>
    <name evidence="2" type="ORF">TGEB3V08_LOCUS4610</name>
</gene>
<feature type="region of interest" description="Disordered" evidence="1">
    <location>
        <begin position="22"/>
        <end position="57"/>
    </location>
</feature>